<dbReference type="STRING" id="767817.Desgi_1253"/>
<gene>
    <name evidence="1" type="ORF">Desgi_1253</name>
</gene>
<reference evidence="1 2" key="1">
    <citation type="submission" date="2012-01" db="EMBL/GenBank/DDBJ databases">
        <title>Complete sequence of Desulfotomaculum gibsoniae DSM 7213.</title>
        <authorList>
            <consortium name="US DOE Joint Genome Institute"/>
            <person name="Lucas S."/>
            <person name="Han J."/>
            <person name="Lapidus A."/>
            <person name="Cheng J.-F."/>
            <person name="Goodwin L."/>
            <person name="Pitluck S."/>
            <person name="Peters L."/>
            <person name="Ovchinnikova G."/>
            <person name="Teshima H."/>
            <person name="Detter J.C."/>
            <person name="Han C."/>
            <person name="Tapia R."/>
            <person name="Land M."/>
            <person name="Hauser L."/>
            <person name="Kyrpides N."/>
            <person name="Ivanova N."/>
            <person name="Pagani I."/>
            <person name="Parshina S."/>
            <person name="Plugge C."/>
            <person name="Muyzer G."/>
            <person name="Kuever J."/>
            <person name="Ivanova A."/>
            <person name="Nazina T."/>
            <person name="Klenk H.-P."/>
            <person name="Brambilla E."/>
            <person name="Spring S."/>
            <person name="Stams A.F."/>
            <person name="Woyke T."/>
        </authorList>
    </citation>
    <scope>NUCLEOTIDE SEQUENCE [LARGE SCALE GENOMIC DNA]</scope>
    <source>
        <strain evidence="1 2">DSM 7213</strain>
    </source>
</reference>
<protein>
    <submittedName>
        <fullName evidence="1">Uncharacterized protein</fullName>
    </submittedName>
</protein>
<evidence type="ECO:0000313" key="2">
    <source>
        <dbReference type="Proteomes" id="UP000013520"/>
    </source>
</evidence>
<organism evidence="1 2">
    <name type="scientific">Desulfoscipio gibsoniae DSM 7213</name>
    <dbReference type="NCBI Taxonomy" id="767817"/>
    <lineage>
        <taxon>Bacteria</taxon>
        <taxon>Bacillati</taxon>
        <taxon>Bacillota</taxon>
        <taxon>Clostridia</taxon>
        <taxon>Eubacteriales</taxon>
        <taxon>Desulfallaceae</taxon>
        <taxon>Desulfoscipio</taxon>
    </lineage>
</organism>
<dbReference type="EMBL" id="CP003273">
    <property type="protein sequence ID" value="AGL00764.1"/>
    <property type="molecule type" value="Genomic_DNA"/>
</dbReference>
<dbReference type="HOGENOM" id="CLU_3403164_0_0_9"/>
<dbReference type="KEGG" id="dgi:Desgi_1253"/>
<proteinExistence type="predicted"/>
<evidence type="ECO:0000313" key="1">
    <source>
        <dbReference type="EMBL" id="AGL00764.1"/>
    </source>
</evidence>
<dbReference type="Proteomes" id="UP000013520">
    <property type="component" value="Chromosome"/>
</dbReference>
<dbReference type="AlphaFoldDB" id="R4KDV1"/>
<name>R4KDV1_9FIRM</name>
<keyword evidence="2" id="KW-1185">Reference proteome</keyword>
<accession>R4KDV1</accession>
<sequence length="30" mass="3769">MNELQQKWREEFRALIECKDTHPARKEPER</sequence>